<proteinExistence type="predicted"/>
<keyword evidence="2" id="KW-0732">Signal</keyword>
<accession>A0A5N5Q9L0</accession>
<dbReference type="AlphaFoldDB" id="A0A5N5Q9L0"/>
<feature type="region of interest" description="Disordered" evidence="1">
    <location>
        <begin position="69"/>
        <end position="94"/>
    </location>
</feature>
<dbReference type="EMBL" id="SSOP01000563">
    <property type="protein sequence ID" value="KAB5588118.1"/>
    <property type="molecule type" value="Genomic_DNA"/>
</dbReference>
<evidence type="ECO:0000256" key="2">
    <source>
        <dbReference type="SAM" id="SignalP"/>
    </source>
</evidence>
<gene>
    <name evidence="3" type="ORF">CTheo_8440</name>
</gene>
<evidence type="ECO:0000256" key="1">
    <source>
        <dbReference type="SAM" id="MobiDB-lite"/>
    </source>
</evidence>
<comment type="caution">
    <text evidence="3">The sequence shown here is derived from an EMBL/GenBank/DDBJ whole genome shotgun (WGS) entry which is preliminary data.</text>
</comment>
<evidence type="ECO:0000313" key="4">
    <source>
        <dbReference type="Proteomes" id="UP000383932"/>
    </source>
</evidence>
<protein>
    <recommendedName>
        <fullName evidence="5">Transmembrane protein</fullName>
    </recommendedName>
</protein>
<sequence>MRASTFLSYLFFLFFTMFAVTSALPEPVGKGAGELLARGDDDTTGAPGMATAAGRAGAAVVAGTAALPGTTATGTTGRGGLAAGMERPAAGTDKSRCEHIGELHIRLPLQNVNE</sequence>
<evidence type="ECO:0000313" key="3">
    <source>
        <dbReference type="EMBL" id="KAB5588118.1"/>
    </source>
</evidence>
<feature type="chain" id="PRO_5024377183" description="Transmembrane protein" evidence="2">
    <location>
        <begin position="24"/>
        <end position="114"/>
    </location>
</feature>
<name>A0A5N5Q9L0_9AGAM</name>
<feature type="signal peptide" evidence="2">
    <location>
        <begin position="1"/>
        <end position="23"/>
    </location>
</feature>
<evidence type="ECO:0008006" key="5">
    <source>
        <dbReference type="Google" id="ProtNLM"/>
    </source>
</evidence>
<keyword evidence="4" id="KW-1185">Reference proteome</keyword>
<dbReference type="Proteomes" id="UP000383932">
    <property type="component" value="Unassembled WGS sequence"/>
</dbReference>
<organism evidence="3 4">
    <name type="scientific">Ceratobasidium theobromae</name>
    <dbReference type="NCBI Taxonomy" id="1582974"/>
    <lineage>
        <taxon>Eukaryota</taxon>
        <taxon>Fungi</taxon>
        <taxon>Dikarya</taxon>
        <taxon>Basidiomycota</taxon>
        <taxon>Agaricomycotina</taxon>
        <taxon>Agaricomycetes</taxon>
        <taxon>Cantharellales</taxon>
        <taxon>Ceratobasidiaceae</taxon>
        <taxon>Ceratobasidium</taxon>
    </lineage>
</organism>
<reference evidence="3 4" key="1">
    <citation type="journal article" date="2019" name="Fungal Biol. Biotechnol.">
        <title>Draft genome sequence of fastidious pathogen Ceratobasidium theobromae, which causes vascular-streak dieback in Theobroma cacao.</title>
        <authorList>
            <person name="Ali S.S."/>
            <person name="Asman A."/>
            <person name="Shao J."/>
            <person name="Firmansyah A.P."/>
            <person name="Susilo A.W."/>
            <person name="Rosmana A."/>
            <person name="McMahon P."/>
            <person name="Junaid M."/>
            <person name="Guest D."/>
            <person name="Kheng T.Y."/>
            <person name="Meinhardt L.W."/>
            <person name="Bailey B.A."/>
        </authorList>
    </citation>
    <scope>NUCLEOTIDE SEQUENCE [LARGE SCALE GENOMIC DNA]</scope>
    <source>
        <strain evidence="3 4">CT2</strain>
    </source>
</reference>